<dbReference type="PANTHER" id="PTHR34372">
    <property type="entry name" value="CYTOCHROME C OXIDASE SUBUNIT 5C-2-RELATED"/>
    <property type="match status" value="1"/>
</dbReference>
<evidence type="ECO:0000256" key="9">
    <source>
        <dbReference type="SAM" id="Phobius"/>
    </source>
</evidence>
<evidence type="ECO:0000256" key="2">
    <source>
        <dbReference type="ARBA" id="ARBA00004173"/>
    </source>
</evidence>
<evidence type="ECO:0000313" key="10">
    <source>
        <dbReference type="EMBL" id="KAL3684998.1"/>
    </source>
</evidence>
<gene>
    <name evidence="10" type="ORF">R1sor_003020</name>
</gene>
<dbReference type="PANTHER" id="PTHR34372:SF2">
    <property type="entry name" value="CYTOCHROME C OXIDASE SUBUNIT 5C-2-RELATED"/>
    <property type="match status" value="1"/>
</dbReference>
<evidence type="ECO:0000256" key="8">
    <source>
        <dbReference type="ARBA" id="ARBA00023136"/>
    </source>
</evidence>
<keyword evidence="8 9" id="KW-0472">Membrane</keyword>
<dbReference type="EMBL" id="JBJQOH010000006">
    <property type="protein sequence ID" value="KAL3684998.1"/>
    <property type="molecule type" value="Genomic_DNA"/>
</dbReference>
<comment type="subcellular location">
    <subcellularLocation>
        <location evidence="3">Membrane</location>
    </subcellularLocation>
    <subcellularLocation>
        <location evidence="2">Mitochondrion</location>
    </subcellularLocation>
</comment>
<evidence type="ECO:0000256" key="1">
    <source>
        <dbReference type="ARBA" id="ARBA00002480"/>
    </source>
</evidence>
<keyword evidence="7" id="KW-0496">Mitochondrion</keyword>
<keyword evidence="6 9" id="KW-1133">Transmembrane helix</keyword>
<protein>
    <recommendedName>
        <fullName evidence="12">Cytochrome c oxidase subunit 5C</fullName>
    </recommendedName>
</protein>
<evidence type="ECO:0000313" key="11">
    <source>
        <dbReference type="Proteomes" id="UP001633002"/>
    </source>
</evidence>
<evidence type="ECO:0000256" key="6">
    <source>
        <dbReference type="ARBA" id="ARBA00022989"/>
    </source>
</evidence>
<accession>A0ABD3H187</accession>
<reference evidence="10 11" key="1">
    <citation type="submission" date="2024-09" db="EMBL/GenBank/DDBJ databases">
        <title>Chromosome-scale assembly of Riccia sorocarpa.</title>
        <authorList>
            <person name="Paukszto L."/>
        </authorList>
    </citation>
    <scope>NUCLEOTIDE SEQUENCE [LARGE SCALE GENOMIC DNA]</scope>
    <source>
        <strain evidence="10">LP-2024</strain>
        <tissue evidence="10">Aerial parts of the thallus</tissue>
    </source>
</reference>
<comment type="function">
    <text evidence="1">This protein is one of the nuclear-coded polypeptide chains of cytochrome c oxidase, the terminal oxidase in mitochondrial electron transport.</text>
</comment>
<comment type="caution">
    <text evidence="10">The sequence shown here is derived from an EMBL/GenBank/DDBJ whole genome shotgun (WGS) entry which is preliminary data.</text>
</comment>
<dbReference type="AlphaFoldDB" id="A0ABD3H187"/>
<keyword evidence="11" id="KW-1185">Reference proteome</keyword>
<comment type="similarity">
    <text evidence="4">Belongs to the cytochrome c oxidase subunit 5C family.</text>
</comment>
<name>A0ABD3H187_9MARC</name>
<organism evidence="10 11">
    <name type="scientific">Riccia sorocarpa</name>
    <dbReference type="NCBI Taxonomy" id="122646"/>
    <lineage>
        <taxon>Eukaryota</taxon>
        <taxon>Viridiplantae</taxon>
        <taxon>Streptophyta</taxon>
        <taxon>Embryophyta</taxon>
        <taxon>Marchantiophyta</taxon>
        <taxon>Marchantiopsida</taxon>
        <taxon>Marchantiidae</taxon>
        <taxon>Marchantiales</taxon>
        <taxon>Ricciaceae</taxon>
        <taxon>Riccia</taxon>
    </lineage>
</organism>
<evidence type="ECO:0008006" key="12">
    <source>
        <dbReference type="Google" id="ProtNLM"/>
    </source>
</evidence>
<proteinExistence type="inferred from homology"/>
<evidence type="ECO:0000256" key="4">
    <source>
        <dbReference type="ARBA" id="ARBA00009591"/>
    </source>
</evidence>
<dbReference type="GO" id="GO:0016020">
    <property type="term" value="C:membrane"/>
    <property type="evidence" value="ECO:0007669"/>
    <property type="project" value="UniProtKB-SubCell"/>
</dbReference>
<dbReference type="GO" id="GO:0005739">
    <property type="term" value="C:mitochondrion"/>
    <property type="evidence" value="ECO:0007669"/>
    <property type="project" value="UniProtKB-SubCell"/>
</dbReference>
<evidence type="ECO:0000256" key="7">
    <source>
        <dbReference type="ARBA" id="ARBA00023128"/>
    </source>
</evidence>
<dbReference type="InterPro" id="IPR008432">
    <property type="entry name" value="COX5C"/>
</dbReference>
<keyword evidence="5 9" id="KW-0812">Transmembrane</keyword>
<sequence>MAHGQVAGRLAHHATKTATLGTSSSKPSLIREIGLGVGLGIFVGAFWKVYHVNYRRKVEDFYASYEKGEITVEAQG</sequence>
<feature type="transmembrane region" description="Helical" evidence="9">
    <location>
        <begin position="29"/>
        <end position="47"/>
    </location>
</feature>
<evidence type="ECO:0000256" key="5">
    <source>
        <dbReference type="ARBA" id="ARBA00022692"/>
    </source>
</evidence>
<dbReference type="Proteomes" id="UP001633002">
    <property type="component" value="Unassembled WGS sequence"/>
</dbReference>
<evidence type="ECO:0000256" key="3">
    <source>
        <dbReference type="ARBA" id="ARBA00004370"/>
    </source>
</evidence>